<dbReference type="Ensembl" id="ENSMMMT00000030844.1">
    <property type="protein sequence ID" value="ENSMMMP00000027273.1"/>
    <property type="gene ID" value="ENSMMMG00000023822.1"/>
</dbReference>
<dbReference type="SUPFAM" id="SSF57667">
    <property type="entry name" value="beta-beta-alpha zinc fingers"/>
    <property type="match status" value="1"/>
</dbReference>
<dbReference type="InterPro" id="IPR013087">
    <property type="entry name" value="Znf_C2H2_type"/>
</dbReference>
<keyword evidence="13" id="KW-1185">Reference proteome</keyword>
<evidence type="ECO:0000256" key="8">
    <source>
        <dbReference type="ARBA" id="ARBA00023242"/>
    </source>
</evidence>
<dbReference type="FunFam" id="3.30.160.60:FF:000710">
    <property type="entry name" value="Zinc finger protein 768"/>
    <property type="match status" value="1"/>
</dbReference>
<dbReference type="GO" id="GO:0008270">
    <property type="term" value="F:zinc ion binding"/>
    <property type="evidence" value="ECO:0007669"/>
    <property type="project" value="UniProtKB-KW"/>
</dbReference>
<keyword evidence="7" id="KW-0805">Transcription regulation</keyword>
<accession>A0A8C6ACC0</accession>
<evidence type="ECO:0000256" key="6">
    <source>
        <dbReference type="ARBA" id="ARBA00022833"/>
    </source>
</evidence>
<name>A0A8C6ACC0_MARMA</name>
<dbReference type="GO" id="GO:0000981">
    <property type="term" value="F:DNA-binding transcription factor activity, RNA polymerase II-specific"/>
    <property type="evidence" value="ECO:0007669"/>
    <property type="project" value="TreeGrafter"/>
</dbReference>
<comment type="subcellular location">
    <subcellularLocation>
        <location evidence="1">Nucleus</location>
    </subcellularLocation>
</comment>
<dbReference type="PROSITE" id="PS00028">
    <property type="entry name" value="ZINC_FINGER_C2H2_1"/>
    <property type="match status" value="1"/>
</dbReference>
<dbReference type="InterPro" id="IPR036236">
    <property type="entry name" value="Znf_C2H2_sf"/>
</dbReference>
<evidence type="ECO:0000256" key="7">
    <source>
        <dbReference type="ARBA" id="ARBA00023015"/>
    </source>
</evidence>
<evidence type="ECO:0000256" key="2">
    <source>
        <dbReference type="ARBA" id="ARBA00006991"/>
    </source>
</evidence>
<reference evidence="12" key="1">
    <citation type="submission" date="2025-08" db="UniProtKB">
        <authorList>
            <consortium name="Ensembl"/>
        </authorList>
    </citation>
    <scope>IDENTIFICATION</scope>
</reference>
<keyword evidence="7" id="KW-0804">Transcription</keyword>
<dbReference type="Proteomes" id="UP000694407">
    <property type="component" value="Unplaced"/>
</dbReference>
<dbReference type="AlphaFoldDB" id="A0A8C6ACC0"/>
<dbReference type="Gene3D" id="3.30.160.60">
    <property type="entry name" value="Classic Zinc Finger"/>
    <property type="match status" value="2"/>
</dbReference>
<dbReference type="Pfam" id="PF00096">
    <property type="entry name" value="zf-C2H2"/>
    <property type="match status" value="1"/>
</dbReference>
<keyword evidence="5 9" id="KW-0863">Zinc-finger</keyword>
<dbReference type="GO" id="GO:0000978">
    <property type="term" value="F:RNA polymerase II cis-regulatory region sequence-specific DNA binding"/>
    <property type="evidence" value="ECO:0007669"/>
    <property type="project" value="TreeGrafter"/>
</dbReference>
<dbReference type="PROSITE" id="PS50157">
    <property type="entry name" value="ZINC_FINGER_C2H2_2"/>
    <property type="match status" value="2"/>
</dbReference>
<feature type="domain" description="C2H2-type" evidence="11">
    <location>
        <begin position="33"/>
        <end position="59"/>
    </location>
</feature>
<dbReference type="GeneTree" id="ENSGT00960000192895"/>
<keyword evidence="4" id="KW-0677">Repeat</keyword>
<keyword evidence="3" id="KW-0479">Metal-binding</keyword>
<evidence type="ECO:0000256" key="4">
    <source>
        <dbReference type="ARBA" id="ARBA00022737"/>
    </source>
</evidence>
<organism evidence="12 13">
    <name type="scientific">Marmota marmota marmota</name>
    <name type="common">Alpine marmot</name>
    <dbReference type="NCBI Taxonomy" id="9994"/>
    <lineage>
        <taxon>Eukaryota</taxon>
        <taxon>Metazoa</taxon>
        <taxon>Chordata</taxon>
        <taxon>Craniata</taxon>
        <taxon>Vertebrata</taxon>
        <taxon>Euteleostomi</taxon>
        <taxon>Mammalia</taxon>
        <taxon>Eutheria</taxon>
        <taxon>Euarchontoglires</taxon>
        <taxon>Glires</taxon>
        <taxon>Rodentia</taxon>
        <taxon>Sciuromorpha</taxon>
        <taxon>Sciuridae</taxon>
        <taxon>Xerinae</taxon>
        <taxon>Marmotini</taxon>
        <taxon>Marmota</taxon>
    </lineage>
</organism>
<dbReference type="PANTHER" id="PTHR23226:SF416">
    <property type="entry name" value="FI01424P"/>
    <property type="match status" value="1"/>
</dbReference>
<dbReference type="GO" id="GO:0005634">
    <property type="term" value="C:nucleus"/>
    <property type="evidence" value="ECO:0007669"/>
    <property type="project" value="UniProtKB-SubCell"/>
</dbReference>
<reference evidence="12" key="2">
    <citation type="submission" date="2025-09" db="UniProtKB">
        <authorList>
            <consortium name="Ensembl"/>
        </authorList>
    </citation>
    <scope>IDENTIFICATION</scope>
</reference>
<dbReference type="PANTHER" id="PTHR23226">
    <property type="entry name" value="ZINC FINGER AND SCAN DOMAIN-CONTAINING"/>
    <property type="match status" value="1"/>
</dbReference>
<evidence type="ECO:0000256" key="5">
    <source>
        <dbReference type="ARBA" id="ARBA00022771"/>
    </source>
</evidence>
<evidence type="ECO:0000313" key="13">
    <source>
        <dbReference type="Proteomes" id="UP000694407"/>
    </source>
</evidence>
<keyword evidence="8" id="KW-0539">Nucleus</keyword>
<keyword evidence="6" id="KW-0862">Zinc</keyword>
<sequence>ATLRKGPGLNPDRAAAPPSARGVLAHPAQGRPFCCPDCGKGFGRASSLTHRRTHSGERPYPCPQCGRCFGQKSAMAKHQWVHRPGAGVRRGRRASGLLVTLDPGPGDLDPPVSFQLYPEIFQECGGQAEGEDLDLV</sequence>
<evidence type="ECO:0000313" key="12">
    <source>
        <dbReference type="Ensembl" id="ENSMMMP00000027273.1"/>
    </source>
</evidence>
<proteinExistence type="inferred from homology"/>
<evidence type="ECO:0000256" key="3">
    <source>
        <dbReference type="ARBA" id="ARBA00022723"/>
    </source>
</evidence>
<feature type="domain" description="C2H2-type" evidence="11">
    <location>
        <begin position="60"/>
        <end position="82"/>
    </location>
</feature>
<protein>
    <recommendedName>
        <fullName evidence="11">C2H2-type domain-containing protein</fullName>
    </recommendedName>
</protein>
<evidence type="ECO:0000256" key="9">
    <source>
        <dbReference type="PROSITE-ProRule" id="PRU00042"/>
    </source>
</evidence>
<feature type="region of interest" description="Disordered" evidence="10">
    <location>
        <begin position="1"/>
        <end position="24"/>
    </location>
</feature>
<evidence type="ECO:0000256" key="1">
    <source>
        <dbReference type="ARBA" id="ARBA00004123"/>
    </source>
</evidence>
<evidence type="ECO:0000256" key="10">
    <source>
        <dbReference type="SAM" id="MobiDB-lite"/>
    </source>
</evidence>
<dbReference type="SMART" id="SM00355">
    <property type="entry name" value="ZnF_C2H2"/>
    <property type="match status" value="2"/>
</dbReference>
<comment type="similarity">
    <text evidence="2">Belongs to the krueppel C2H2-type zinc-finger protein family.</text>
</comment>
<evidence type="ECO:0000259" key="11">
    <source>
        <dbReference type="PROSITE" id="PS50157"/>
    </source>
</evidence>